<accession>B8CEN1</accession>
<feature type="region of interest" description="Disordered" evidence="1">
    <location>
        <begin position="81"/>
        <end position="146"/>
    </location>
</feature>
<dbReference type="HOGENOM" id="CLU_444492_0_0_1"/>
<organism evidence="2 3">
    <name type="scientific">Thalassiosira pseudonana</name>
    <name type="common">Marine diatom</name>
    <name type="synonym">Cyclotella nana</name>
    <dbReference type="NCBI Taxonomy" id="35128"/>
    <lineage>
        <taxon>Eukaryota</taxon>
        <taxon>Sar</taxon>
        <taxon>Stramenopiles</taxon>
        <taxon>Ochrophyta</taxon>
        <taxon>Bacillariophyta</taxon>
        <taxon>Coscinodiscophyceae</taxon>
        <taxon>Thalassiosirophycidae</taxon>
        <taxon>Thalassiosirales</taxon>
        <taxon>Thalassiosiraceae</taxon>
        <taxon>Thalassiosira</taxon>
    </lineage>
</organism>
<evidence type="ECO:0000256" key="1">
    <source>
        <dbReference type="SAM" id="MobiDB-lite"/>
    </source>
</evidence>
<dbReference type="InParanoid" id="B8CEN1"/>
<protein>
    <submittedName>
        <fullName evidence="2">Uncharacterized protein</fullName>
    </submittedName>
</protein>
<feature type="region of interest" description="Disordered" evidence="1">
    <location>
        <begin position="273"/>
        <end position="296"/>
    </location>
</feature>
<dbReference type="RefSeq" id="XP_002294571.1">
    <property type="nucleotide sequence ID" value="XM_002294535.1"/>
</dbReference>
<dbReference type="PaxDb" id="35128-Thaps11478"/>
<gene>
    <name evidence="2" type="ORF">THAPSDRAFT_11478</name>
</gene>
<dbReference type="eggNOG" id="ENOG502QYSN">
    <property type="taxonomic scope" value="Eukaryota"/>
</dbReference>
<sequence>MSSPPWVRLVPEVDGATNIDHPNPVEDVSNPVNANVIVSGLENLINIISSNNDDDDELNEDDVHEIIDDISSDTSATSIASALSDGAPRPRSTSLAEHPTGYHDRASSTPRSTSNPRACVSNPRSSTPRSRPRSNPRTRTPMRHESPLLVMVRGGEGYVSPLVVRESVVVADGGAGLVEGVGNAIDGGGSNTDESNTERDGSVNNAIEENERVVRSIFNTRYRMRSLSIREEEAEVESITENVGELSVAQPSNSRRSAAGHWLSRTIHASTTTNAATTTHRSQRINTPSTKQRPSHRKLRRWNNDRFIGTHSESIHNTVLLNEDLDGDEQQQYWKEFWMPNYPREYRSEFARLATDDTKHGQLVRDRFVKGEVPARRHCVEMSLEDSIAAKFHKMGVALESNSSIMGKALFGKLSPRIQSVLSRSCSPRDELSLSVDGCVDTTASTMTFAGQVVSAFETYLVSLAFTKSKKDVSSLGYPPEQPQQVYDLFGDILASPPHVVLRKKTRKSSKHETQHPYGLLIPTIHFYFPATNSIGSNTKQHEEGHATSSAFYRILLYAVCEFHGLVSSSTFMTAKRVEGRRGNGSKEGVKVVTVQGGLLMAPSLKLLDYIDTCC</sequence>
<evidence type="ECO:0000313" key="3">
    <source>
        <dbReference type="Proteomes" id="UP000001449"/>
    </source>
</evidence>
<feature type="compositionally biased region" description="Polar residues" evidence="1">
    <location>
        <begin position="107"/>
        <end position="116"/>
    </location>
</feature>
<dbReference type="EMBL" id="CM000652">
    <property type="protein sequence ID" value="EED87931.1"/>
    <property type="molecule type" value="Genomic_DNA"/>
</dbReference>
<name>B8CEN1_THAPS</name>
<keyword evidence="3" id="KW-1185">Reference proteome</keyword>
<feature type="region of interest" description="Disordered" evidence="1">
    <location>
        <begin position="182"/>
        <end position="203"/>
    </location>
</feature>
<dbReference type="KEGG" id="tps:THAPSDRAFT_11478"/>
<dbReference type="GeneID" id="7443338"/>
<reference evidence="2 3" key="2">
    <citation type="journal article" date="2008" name="Nature">
        <title>The Phaeodactylum genome reveals the evolutionary history of diatom genomes.</title>
        <authorList>
            <person name="Bowler C."/>
            <person name="Allen A.E."/>
            <person name="Badger J.H."/>
            <person name="Grimwood J."/>
            <person name="Jabbari K."/>
            <person name="Kuo A."/>
            <person name="Maheswari U."/>
            <person name="Martens C."/>
            <person name="Maumus F."/>
            <person name="Otillar R.P."/>
            <person name="Rayko E."/>
            <person name="Salamov A."/>
            <person name="Vandepoele K."/>
            <person name="Beszteri B."/>
            <person name="Gruber A."/>
            <person name="Heijde M."/>
            <person name="Katinka M."/>
            <person name="Mock T."/>
            <person name="Valentin K."/>
            <person name="Verret F."/>
            <person name="Berges J.A."/>
            <person name="Brownlee C."/>
            <person name="Cadoret J.P."/>
            <person name="Chiovitti A."/>
            <person name="Choi C.J."/>
            <person name="Coesel S."/>
            <person name="De Martino A."/>
            <person name="Detter J.C."/>
            <person name="Durkin C."/>
            <person name="Falciatore A."/>
            <person name="Fournet J."/>
            <person name="Haruta M."/>
            <person name="Huysman M.J."/>
            <person name="Jenkins B.D."/>
            <person name="Jiroutova K."/>
            <person name="Jorgensen R.E."/>
            <person name="Joubert Y."/>
            <person name="Kaplan A."/>
            <person name="Kroger N."/>
            <person name="Kroth P.G."/>
            <person name="La Roche J."/>
            <person name="Lindquist E."/>
            <person name="Lommer M."/>
            <person name="Martin-Jezequel V."/>
            <person name="Lopez P.J."/>
            <person name="Lucas S."/>
            <person name="Mangogna M."/>
            <person name="McGinnis K."/>
            <person name="Medlin L.K."/>
            <person name="Montsant A."/>
            <person name="Oudot-Le Secq M.P."/>
            <person name="Napoli C."/>
            <person name="Obornik M."/>
            <person name="Parker M.S."/>
            <person name="Petit J.L."/>
            <person name="Porcel B.M."/>
            <person name="Poulsen N."/>
            <person name="Robison M."/>
            <person name="Rychlewski L."/>
            <person name="Rynearson T.A."/>
            <person name="Schmutz J."/>
            <person name="Shapiro H."/>
            <person name="Siaut M."/>
            <person name="Stanley M."/>
            <person name="Sussman M.R."/>
            <person name="Taylor A.R."/>
            <person name="Vardi A."/>
            <person name="von Dassow P."/>
            <person name="Vyverman W."/>
            <person name="Willis A."/>
            <person name="Wyrwicz L.S."/>
            <person name="Rokhsar D.S."/>
            <person name="Weissenbach J."/>
            <person name="Armbrust E.V."/>
            <person name="Green B.R."/>
            <person name="Van de Peer Y."/>
            <person name="Grigoriev I.V."/>
        </authorList>
    </citation>
    <scope>NUCLEOTIDE SEQUENCE [LARGE SCALE GENOMIC DNA]</scope>
    <source>
        <strain evidence="2 3">CCMP1335</strain>
    </source>
</reference>
<evidence type="ECO:0000313" key="2">
    <source>
        <dbReference type="EMBL" id="EED87931.1"/>
    </source>
</evidence>
<reference evidence="2 3" key="1">
    <citation type="journal article" date="2004" name="Science">
        <title>The genome of the diatom Thalassiosira pseudonana: ecology, evolution, and metabolism.</title>
        <authorList>
            <person name="Armbrust E.V."/>
            <person name="Berges J.A."/>
            <person name="Bowler C."/>
            <person name="Green B.R."/>
            <person name="Martinez D."/>
            <person name="Putnam N.H."/>
            <person name="Zhou S."/>
            <person name="Allen A.E."/>
            <person name="Apt K.E."/>
            <person name="Bechner M."/>
            <person name="Brzezinski M.A."/>
            <person name="Chaal B.K."/>
            <person name="Chiovitti A."/>
            <person name="Davis A.K."/>
            <person name="Demarest M.S."/>
            <person name="Detter J.C."/>
            <person name="Glavina T."/>
            <person name="Goodstein D."/>
            <person name="Hadi M.Z."/>
            <person name="Hellsten U."/>
            <person name="Hildebrand M."/>
            <person name="Jenkins B.D."/>
            <person name="Jurka J."/>
            <person name="Kapitonov V.V."/>
            <person name="Kroger N."/>
            <person name="Lau W.W."/>
            <person name="Lane T.W."/>
            <person name="Larimer F.W."/>
            <person name="Lippmeier J.C."/>
            <person name="Lucas S."/>
            <person name="Medina M."/>
            <person name="Montsant A."/>
            <person name="Obornik M."/>
            <person name="Parker M.S."/>
            <person name="Palenik B."/>
            <person name="Pazour G.J."/>
            <person name="Richardson P.M."/>
            <person name="Rynearson T.A."/>
            <person name="Saito M.A."/>
            <person name="Schwartz D.C."/>
            <person name="Thamatrakoln K."/>
            <person name="Valentin K."/>
            <person name="Vardi A."/>
            <person name="Wilkerson F.P."/>
            <person name="Rokhsar D.S."/>
        </authorList>
    </citation>
    <scope>NUCLEOTIDE SEQUENCE [LARGE SCALE GENOMIC DNA]</scope>
    <source>
        <strain evidence="2 3">CCMP1335</strain>
    </source>
</reference>
<dbReference type="AlphaFoldDB" id="B8CEN1"/>
<dbReference type="Proteomes" id="UP000001449">
    <property type="component" value="Chromosome 20"/>
</dbReference>
<proteinExistence type="predicted"/>